<dbReference type="EMBL" id="VIAQ01000012">
    <property type="protein sequence ID" value="TQD26359.1"/>
    <property type="molecule type" value="Genomic_DNA"/>
</dbReference>
<feature type="transmembrane region" description="Helical" evidence="5">
    <location>
        <begin position="364"/>
        <end position="383"/>
    </location>
</feature>
<comment type="caution">
    <text evidence="8">The sequence shown here is derived from an EMBL/GenBank/DDBJ whole genome shotgun (WGS) entry which is preliminary data.</text>
</comment>
<evidence type="ECO:0000256" key="2">
    <source>
        <dbReference type="ARBA" id="ARBA00022692"/>
    </source>
</evidence>
<evidence type="ECO:0000256" key="5">
    <source>
        <dbReference type="SAM" id="Phobius"/>
    </source>
</evidence>
<evidence type="ECO:0000259" key="7">
    <source>
        <dbReference type="Pfam" id="PF00662"/>
    </source>
</evidence>
<dbReference type="NCBIfam" id="NF040617">
    <property type="entry name" value="F420_dehyd_FpoL"/>
    <property type="match status" value="1"/>
</dbReference>
<dbReference type="InterPro" id="IPR001750">
    <property type="entry name" value="ND/Mrp_TM"/>
</dbReference>
<dbReference type="NCBIfam" id="NF005141">
    <property type="entry name" value="PRK06590.1"/>
    <property type="match status" value="1"/>
</dbReference>
<keyword evidence="9" id="KW-1185">Reference proteome</keyword>
<reference evidence="8 9" key="1">
    <citation type="submission" date="2019-06" db="EMBL/GenBank/DDBJ databases">
        <title>Draft genome sequence of Methanolobus vulcani B1d.</title>
        <authorList>
            <person name="Creighbaum A.J."/>
            <person name="Ticak T."/>
            <person name="Hariraju D."/>
            <person name="Arivett B.A."/>
            <person name="Ferguson D.J.Jr."/>
        </authorList>
    </citation>
    <scope>NUCLEOTIDE SEQUENCE [LARGE SCALE GENOMIC DNA]</scope>
    <source>
        <strain evidence="8 9">B1d</strain>
    </source>
</reference>
<dbReference type="InterPro" id="IPR053610">
    <property type="entry name" value="F420H2_dehydrogenase_comp"/>
</dbReference>
<keyword evidence="2 5" id="KW-0812">Transmembrane</keyword>
<keyword evidence="4 5" id="KW-0472">Membrane</keyword>
<dbReference type="PRINTS" id="PR01434">
    <property type="entry name" value="NADHDHGNASE5"/>
</dbReference>
<evidence type="ECO:0000256" key="4">
    <source>
        <dbReference type="ARBA" id="ARBA00023136"/>
    </source>
</evidence>
<feature type="transmembrane region" description="Helical" evidence="5">
    <location>
        <begin position="179"/>
        <end position="196"/>
    </location>
</feature>
<protein>
    <submittedName>
        <fullName evidence="8">NADH-quinone oxidoreductase subunit L</fullName>
    </submittedName>
</protein>
<dbReference type="InterPro" id="IPR018393">
    <property type="entry name" value="NADHpl_OxRdtase_5_subgr"/>
</dbReference>
<keyword evidence="3 5" id="KW-1133">Transmembrane helix</keyword>
<dbReference type="PANTHER" id="PTHR42829:SF2">
    <property type="entry name" value="NADH-UBIQUINONE OXIDOREDUCTASE CHAIN 5"/>
    <property type="match status" value="1"/>
</dbReference>
<feature type="transmembrane region" description="Helical" evidence="5">
    <location>
        <begin position="488"/>
        <end position="506"/>
    </location>
</feature>
<feature type="transmembrane region" description="Helical" evidence="5">
    <location>
        <begin position="395"/>
        <end position="415"/>
    </location>
</feature>
<dbReference type="PRINTS" id="PR01435">
    <property type="entry name" value="NPOXDRDTASE5"/>
</dbReference>
<organism evidence="8 9">
    <name type="scientific">Methanolobus vulcani</name>
    <dbReference type="NCBI Taxonomy" id="38026"/>
    <lineage>
        <taxon>Archaea</taxon>
        <taxon>Methanobacteriati</taxon>
        <taxon>Methanobacteriota</taxon>
        <taxon>Stenosarchaea group</taxon>
        <taxon>Methanomicrobia</taxon>
        <taxon>Methanosarcinales</taxon>
        <taxon>Methanosarcinaceae</taxon>
        <taxon>Methanolobus</taxon>
    </lineage>
</organism>
<evidence type="ECO:0000313" key="8">
    <source>
        <dbReference type="EMBL" id="TQD26359.1"/>
    </source>
</evidence>
<dbReference type="GO" id="GO:0008137">
    <property type="term" value="F:NADH dehydrogenase (ubiquinone) activity"/>
    <property type="evidence" value="ECO:0007669"/>
    <property type="project" value="InterPro"/>
</dbReference>
<feature type="transmembrane region" description="Helical" evidence="5">
    <location>
        <begin position="6"/>
        <end position="28"/>
    </location>
</feature>
<feature type="domain" description="NADH-Ubiquinone oxidoreductase (complex I) chain 5 N-terminal" evidence="7">
    <location>
        <begin position="75"/>
        <end position="117"/>
    </location>
</feature>
<feature type="domain" description="NADH:quinone oxidoreductase/Mrp antiporter transmembrane" evidence="6">
    <location>
        <begin position="133"/>
        <end position="443"/>
    </location>
</feature>
<dbReference type="GO" id="GO:0003954">
    <property type="term" value="F:NADH dehydrogenase activity"/>
    <property type="evidence" value="ECO:0007669"/>
    <property type="project" value="TreeGrafter"/>
</dbReference>
<dbReference type="InterPro" id="IPR001516">
    <property type="entry name" value="Proton_antipo_N"/>
</dbReference>
<dbReference type="NCBIfam" id="TIGR01974">
    <property type="entry name" value="NDH_I_L"/>
    <property type="match status" value="1"/>
</dbReference>
<feature type="transmembrane region" description="Helical" evidence="5">
    <location>
        <begin position="547"/>
        <end position="569"/>
    </location>
</feature>
<gene>
    <name evidence="8" type="primary">nuoL</name>
    <name evidence="8" type="ORF">FKV42_06330</name>
</gene>
<feature type="transmembrane region" description="Helical" evidence="5">
    <location>
        <begin position="335"/>
        <end position="358"/>
    </location>
</feature>
<dbReference type="GO" id="GO:0042773">
    <property type="term" value="P:ATP synthesis coupled electron transport"/>
    <property type="evidence" value="ECO:0007669"/>
    <property type="project" value="InterPro"/>
</dbReference>
<feature type="transmembrane region" description="Helical" evidence="5">
    <location>
        <begin position="298"/>
        <end position="323"/>
    </location>
</feature>
<dbReference type="GO" id="GO:0015990">
    <property type="term" value="P:electron transport coupled proton transport"/>
    <property type="evidence" value="ECO:0007669"/>
    <property type="project" value="TreeGrafter"/>
</dbReference>
<name>A0A7Z8KPH8_9EURY</name>
<feature type="transmembrane region" description="Helical" evidence="5">
    <location>
        <begin position="35"/>
        <end position="59"/>
    </location>
</feature>
<dbReference type="PANTHER" id="PTHR42829">
    <property type="entry name" value="NADH-UBIQUINONE OXIDOREDUCTASE CHAIN 5"/>
    <property type="match status" value="1"/>
</dbReference>
<dbReference type="GO" id="GO:0016020">
    <property type="term" value="C:membrane"/>
    <property type="evidence" value="ECO:0007669"/>
    <property type="project" value="UniProtKB-SubCell"/>
</dbReference>
<dbReference type="Gene3D" id="1.20.5.2700">
    <property type="match status" value="1"/>
</dbReference>
<evidence type="ECO:0000256" key="1">
    <source>
        <dbReference type="ARBA" id="ARBA00004141"/>
    </source>
</evidence>
<feature type="transmembrane region" description="Helical" evidence="5">
    <location>
        <begin position="651"/>
        <end position="670"/>
    </location>
</feature>
<feature type="transmembrane region" description="Helical" evidence="5">
    <location>
        <begin position="71"/>
        <end position="102"/>
    </location>
</feature>
<dbReference type="Pfam" id="PF00662">
    <property type="entry name" value="Proton_antipo_N"/>
    <property type="match status" value="1"/>
</dbReference>
<comment type="subcellular location">
    <subcellularLocation>
        <location evidence="1">Membrane</location>
        <topology evidence="1">Multi-pass membrane protein</topology>
    </subcellularLocation>
</comment>
<dbReference type="Proteomes" id="UP000319335">
    <property type="component" value="Unassembled WGS sequence"/>
</dbReference>
<proteinExistence type="predicted"/>
<evidence type="ECO:0000256" key="3">
    <source>
        <dbReference type="ARBA" id="ARBA00022989"/>
    </source>
</evidence>
<feature type="transmembrane region" description="Helical" evidence="5">
    <location>
        <begin position="138"/>
        <end position="158"/>
    </location>
</feature>
<evidence type="ECO:0000313" key="9">
    <source>
        <dbReference type="Proteomes" id="UP000319335"/>
    </source>
</evidence>
<feature type="transmembrane region" description="Helical" evidence="5">
    <location>
        <begin position="445"/>
        <end position="467"/>
    </location>
</feature>
<dbReference type="InterPro" id="IPR003945">
    <property type="entry name" value="NU5C-like"/>
</dbReference>
<accession>A0A7Z8KPH8</accession>
<evidence type="ECO:0000259" key="6">
    <source>
        <dbReference type="Pfam" id="PF00361"/>
    </source>
</evidence>
<dbReference type="AlphaFoldDB" id="A0A7Z8KPH8"/>
<dbReference type="Pfam" id="PF00361">
    <property type="entry name" value="Proton_antipo_M"/>
    <property type="match status" value="1"/>
</dbReference>
<feature type="transmembrane region" description="Helical" evidence="5">
    <location>
        <begin position="268"/>
        <end position="286"/>
    </location>
</feature>
<sequence length="673" mass="72969">MVKMAVENLAFLIPVLPALAFVLTFFLGKKLPTGGAIIPIAAIATSFIISLLITLNLLANPEEVVSQSYSWFAILNVGILVDPLAAVMLTMVTFVSLLIHIYSTGYMSHDKAPSRYFAETALFTASMLGLILSDNILQLFICWELVGVCSYLLIGFWFEKPSAATAAKKAFLTTRIGDVMFLTGIIVLFSDLFKIFNGNVPDGVYILRFDEIFAHIPDLAAINANIFGMEVSHITLITLLFFGGAVGKSGQFPLHVWLPDAMEGPTTVSALIHAATMVTAGVYLVARTFPMFIAAPDSLMVVAYVGAFTAIFAGTMGIVMNDLKRVLAYSTVSQLGYMMLGLGVGAAVGSEAVGIALFHLINHAFFKALLFLCAGSVIHAVGTHDMRQLGGVAKVMPITAITMIIASLALTGIGIPGTSIGTSGFFSKDAIIENAYLFGETTGTWLPYIFSIAAALLTSIYIFRLIFMTFYGKPRTDYGGHESPASMTIPLSILALCALVFGGLTTKTFNTFVSETFVNNFVNMDISSLATLGGYHLAEHAGEEPMLILWLPLIMALAGLVITFLIYGLKIVNMDKLVSRNNPIYKLLYNRYYQNSIFTNFISVKVIYEGFAFAGRAVDRGFDWIVKWFSDFTLEAGESLRQFQTGAVQNYATAVITGVSLLVILIKVVMEVL</sequence>